<dbReference type="EMBL" id="GL945429">
    <property type="protein sequence ID" value="EGO28988.1"/>
    <property type="molecule type" value="Genomic_DNA"/>
</dbReference>
<sequence length="596" mass="68821">MFWSDSTSLASFGNAQAPIYMYLGNLSQYARGRLTSRACQRIAYIPTLPDSIQKFLSIVVQQTQKSTALITHFWRLLLDSNFMHPYKHGIIIKCFDGIFRRFYPQIFTYSADYPEKVMLAAIQDMGKCPCPCCLVQLSNSCVYVAGKVSLTRDFIYKQGVPVNGKAVQDLLQSESLVPTINVFAERLTPFGFDSFQISVVDLMHEFELGVWKSTFTHLICLLFSISHSAVADLDARYRQILPFGQGNICAFVTNISEMRKLAARNFEDILQYFMPAFKGLFPPEHDKIVQTLLFRLSEWHALSKLHIRTKSTLELLDTALKALCKQARQFQDITCSAFKTMELPREKAACLRRLKDKPTLSKAEGTGTRNRVELAHRLVKHFYRRTNKTQVIKQLLIQELRLRRMMRNEPEPTLHPHHQAPEDTHNNEGVERLEQGSNIQVHHHILSYCHNPLDLHSFLGKFPVDNPAIMSFIPQLKSHLLGCVMNLEYDGDKTDFTPLQRNDLQIVNNHIYLMQLFQVNYVTYNVKRDRDSLNPHIGCNVMVKSHKKNASHPFWYARVLGVFHTQDLHVGPNTINSSVQYMEFLWVRWYAKPCSW</sequence>
<organism>
    <name type="scientific">Serpula lacrymans var. lacrymans (strain S7.9)</name>
    <name type="common">Dry rot fungus</name>
    <dbReference type="NCBI Taxonomy" id="578457"/>
    <lineage>
        <taxon>Eukaryota</taxon>
        <taxon>Fungi</taxon>
        <taxon>Dikarya</taxon>
        <taxon>Basidiomycota</taxon>
        <taxon>Agaricomycotina</taxon>
        <taxon>Agaricomycetes</taxon>
        <taxon>Agaricomycetidae</taxon>
        <taxon>Boletales</taxon>
        <taxon>Coniophorineae</taxon>
        <taxon>Serpulaceae</taxon>
        <taxon>Serpula</taxon>
    </lineage>
</organism>
<proteinExistence type="predicted"/>
<dbReference type="OrthoDB" id="2688701at2759"/>
<reference evidence="1" key="1">
    <citation type="submission" date="2011-04" db="EMBL/GenBank/DDBJ databases">
        <title>Evolution of plant cell wall degrading machinery underlies the functional diversity of forest fungi.</title>
        <authorList>
            <consortium name="US DOE Joint Genome Institute (JGI-PGF)"/>
            <person name="Eastwood D.C."/>
            <person name="Floudas D."/>
            <person name="Binder M."/>
            <person name="Majcherczyk A."/>
            <person name="Schneider P."/>
            <person name="Aerts A."/>
            <person name="Asiegbu F.O."/>
            <person name="Baker S.E."/>
            <person name="Barry K."/>
            <person name="Bendiksby M."/>
            <person name="Blumentritt M."/>
            <person name="Coutinho P.M."/>
            <person name="Cullen D."/>
            <person name="Cullen D."/>
            <person name="Gathman A."/>
            <person name="Goodell B."/>
            <person name="Henrissat B."/>
            <person name="Ihrmark K."/>
            <person name="Kauserud H."/>
            <person name="Kohler A."/>
            <person name="LaButti K."/>
            <person name="Lapidus A."/>
            <person name="Lavin J.L."/>
            <person name="Lee Y.-H."/>
            <person name="Lindquist E."/>
            <person name="Lilly W."/>
            <person name="Lucas S."/>
            <person name="Morin E."/>
            <person name="Murat C."/>
            <person name="Oguiza J.A."/>
            <person name="Park J."/>
            <person name="Pisabarro A.G."/>
            <person name="Riley R."/>
            <person name="Rosling A."/>
            <person name="Salamov A."/>
            <person name="Schmidt O."/>
            <person name="Schmutz J."/>
            <person name="Skrede I."/>
            <person name="Stenlid J."/>
            <person name="Wiebenga A."/>
            <person name="Xie X."/>
            <person name="Kues U."/>
            <person name="Hibbett D.S."/>
            <person name="Hoffmeister D."/>
            <person name="Hogberg N."/>
            <person name="Martin F."/>
            <person name="Grigoriev I.V."/>
            <person name="Watkinson S.C."/>
        </authorList>
    </citation>
    <scope>NUCLEOTIDE SEQUENCE</scope>
    <source>
        <strain evidence="1">S7.9</strain>
    </source>
</reference>
<dbReference type="InterPro" id="IPR041078">
    <property type="entry name" value="Plavaka"/>
</dbReference>
<evidence type="ECO:0000313" key="1">
    <source>
        <dbReference type="EMBL" id="EGO28988.1"/>
    </source>
</evidence>
<dbReference type="GeneID" id="18810080"/>
<accession>F8NIV5</accession>
<protein>
    <submittedName>
        <fullName evidence="1">Uncharacterized protein</fullName>
    </submittedName>
</protein>
<gene>
    <name evidence="1" type="ORF">SERLADRAFT_365074</name>
</gene>
<dbReference type="Pfam" id="PF18759">
    <property type="entry name" value="Plavaka"/>
    <property type="match status" value="1"/>
</dbReference>
<dbReference type="HOGENOM" id="CLU_002498_4_1_1"/>
<dbReference type="AlphaFoldDB" id="F8NIV5"/>
<dbReference type="RefSeq" id="XP_007313230.1">
    <property type="nucleotide sequence ID" value="XM_007313168.1"/>
</dbReference>
<name>F8NIV5_SERL9</name>
<dbReference type="KEGG" id="sla:SERLADRAFT_365074"/>
<dbReference type="Proteomes" id="UP000008064">
    <property type="component" value="Unassembled WGS sequence"/>
</dbReference>